<dbReference type="SUPFAM" id="SSF102114">
    <property type="entry name" value="Radical SAM enzymes"/>
    <property type="match status" value="1"/>
</dbReference>
<dbReference type="Gene3D" id="3.80.30.20">
    <property type="entry name" value="tm_1862 like domain"/>
    <property type="match status" value="1"/>
</dbReference>
<keyword evidence="3" id="KW-0408">Iron</keyword>
<dbReference type="InterPro" id="IPR058240">
    <property type="entry name" value="rSAM_sf"/>
</dbReference>
<dbReference type="KEGG" id="clf:GJQ69_00530"/>
<dbReference type="NCBIfam" id="TIGR00539">
    <property type="entry name" value="hemN_rel"/>
    <property type="match status" value="1"/>
</dbReference>
<dbReference type="InterPro" id="IPR023404">
    <property type="entry name" value="rSAM_horseshoe"/>
</dbReference>
<protein>
    <recommendedName>
        <fullName evidence="2 3">Heme chaperone HemW</fullName>
    </recommendedName>
</protein>
<dbReference type="Proteomes" id="UP000509623">
    <property type="component" value="Chromosome"/>
</dbReference>
<dbReference type="SFLD" id="SFLDS00029">
    <property type="entry name" value="Radical_SAM"/>
    <property type="match status" value="1"/>
</dbReference>
<dbReference type="GO" id="GO:0005737">
    <property type="term" value="C:cytoplasm"/>
    <property type="evidence" value="ECO:0007669"/>
    <property type="project" value="UniProtKB-SubCell"/>
</dbReference>
<dbReference type="Pfam" id="PF04055">
    <property type="entry name" value="Radical_SAM"/>
    <property type="match status" value="1"/>
</dbReference>
<organism evidence="5 7">
    <name type="scientific">Caproicibacterium lactatifermentans</name>
    <dbReference type="NCBI Taxonomy" id="2666138"/>
    <lineage>
        <taxon>Bacteria</taxon>
        <taxon>Bacillati</taxon>
        <taxon>Bacillota</taxon>
        <taxon>Clostridia</taxon>
        <taxon>Eubacteriales</taxon>
        <taxon>Oscillospiraceae</taxon>
        <taxon>Caproicibacterium</taxon>
    </lineage>
</organism>
<accession>A0A859DQP0</accession>
<dbReference type="SFLD" id="SFLDG01065">
    <property type="entry name" value="anaerobic_coproporphyrinogen-I"/>
    <property type="match status" value="1"/>
</dbReference>
<dbReference type="PANTHER" id="PTHR13932:SF5">
    <property type="entry name" value="RADICAL S-ADENOSYL METHIONINE DOMAIN-CONTAINING PROTEIN 1, MITOCHONDRIAL"/>
    <property type="match status" value="1"/>
</dbReference>
<comment type="function">
    <text evidence="3">Probably acts as a heme chaperone, transferring heme to an unknown acceptor. Binds one molecule of heme per monomer, possibly covalently. Binds 1 [4Fe-4S] cluster. The cluster is coordinated with 3 cysteines and an exchangeable S-adenosyl-L-methionine.</text>
</comment>
<reference evidence="6" key="3">
    <citation type="journal article" date="2022" name="Int. J. Syst. Evol. Microbiol.">
        <title>Caproicibacterium lactatifermentans sp. nov., isolated from pit clay used for the production of Chinese strong aroma-type liquor.</title>
        <authorList>
            <person name="Wang H."/>
            <person name="Gu Y."/>
            <person name="Zhao D."/>
            <person name="Qiao Z."/>
            <person name="Zheng J."/>
            <person name="Gao J."/>
            <person name="Ren C."/>
            <person name="Xu Y."/>
        </authorList>
    </citation>
    <scope>NUCLEOTIDE SEQUENCE</scope>
    <source>
        <strain evidence="6">JNU-WLY1368</strain>
    </source>
</reference>
<evidence type="ECO:0000313" key="7">
    <source>
        <dbReference type="Proteomes" id="UP000501316"/>
    </source>
</evidence>
<dbReference type="PANTHER" id="PTHR13932">
    <property type="entry name" value="COPROPORPHYRINIGEN III OXIDASE"/>
    <property type="match status" value="1"/>
</dbReference>
<keyword evidence="8" id="KW-1185">Reference proteome</keyword>
<dbReference type="SFLD" id="SFLDG01082">
    <property type="entry name" value="B12-binding_domain_containing"/>
    <property type="match status" value="1"/>
</dbReference>
<dbReference type="Proteomes" id="UP000501316">
    <property type="component" value="Chromosome"/>
</dbReference>
<dbReference type="Pfam" id="PF06969">
    <property type="entry name" value="HemN_C"/>
    <property type="match status" value="1"/>
</dbReference>
<sequence>MQPVGLYIHVPFCSGKCPYCDFFSLRGDDRTMNLYTNRIIEEIKKYKLEYPDMTADTLYFGGGTPSLLGAERLCRILTAARQAFGLENAEITLEANPDGELQPLFEQVHAAGVNRVSLGLQSADERELRLLGRQHTAQDAARAVEDAHRAGIANVSLDLMLAVPGQTAETLQKSVQFCLQAGVTHLSMYLLRIEPHTAYWQRREQMDLPDDDKAAELYEKACSLAEKGGLRQYEISNFARPGQESRHNLKYWDLAPYLGLGPAAHSYFGGKRFYWPRSLRGFLAGEAPLPEEDAEIPAGSFAEYAMLRLRLTAGLREADCRKRFGHGIPDAMRRTAQRYVPAGLTQVSPESLRLTRRGFLVSNPLLADLLEEL</sequence>
<keyword evidence="3" id="KW-0479">Metal-binding</keyword>
<proteinExistence type="inferred from homology"/>
<dbReference type="GO" id="GO:0004109">
    <property type="term" value="F:coproporphyrinogen oxidase activity"/>
    <property type="evidence" value="ECO:0007669"/>
    <property type="project" value="InterPro"/>
</dbReference>
<keyword evidence="3" id="KW-0004">4Fe-4S</keyword>
<dbReference type="InterPro" id="IPR006638">
    <property type="entry name" value="Elp3/MiaA/NifB-like_rSAM"/>
</dbReference>
<dbReference type="GO" id="GO:0046872">
    <property type="term" value="F:metal ion binding"/>
    <property type="evidence" value="ECO:0007669"/>
    <property type="project" value="UniProtKB-UniRule"/>
</dbReference>
<dbReference type="RefSeq" id="WP_086034918.1">
    <property type="nucleotide sequence ID" value="NZ_CP046051.1"/>
</dbReference>
<keyword evidence="3" id="KW-0963">Cytoplasm</keyword>
<dbReference type="GO" id="GO:0006779">
    <property type="term" value="P:porphyrin-containing compound biosynthetic process"/>
    <property type="evidence" value="ECO:0007669"/>
    <property type="project" value="InterPro"/>
</dbReference>
<evidence type="ECO:0000256" key="3">
    <source>
        <dbReference type="RuleBase" id="RU364116"/>
    </source>
</evidence>
<dbReference type="SFLD" id="SFLDF00288">
    <property type="entry name" value="HemN-like__clustered_with_nucl"/>
    <property type="match status" value="1"/>
</dbReference>
<reference evidence="7 8" key="1">
    <citation type="submission" date="2019-11" db="EMBL/GenBank/DDBJ databases">
        <authorList>
            <person name="Ren C."/>
            <person name="Wang H."/>
            <person name="Xu Y."/>
        </authorList>
    </citation>
    <scope>NUCLEOTIDE SEQUENCE [LARGE SCALE GENOMIC DNA]</scope>
    <source>
        <strain evidence="8">JNU-WLY1368</strain>
        <strain evidence="5 7">LBM 19010</strain>
    </source>
</reference>
<dbReference type="InterPro" id="IPR007197">
    <property type="entry name" value="rSAM"/>
</dbReference>
<evidence type="ECO:0000256" key="1">
    <source>
        <dbReference type="ARBA" id="ARBA00006100"/>
    </source>
</evidence>
<keyword evidence="3" id="KW-0349">Heme</keyword>
<dbReference type="EMBL" id="CP046051">
    <property type="protein sequence ID" value="QKN23102.1"/>
    <property type="molecule type" value="Genomic_DNA"/>
</dbReference>
<dbReference type="PROSITE" id="PS51918">
    <property type="entry name" value="RADICAL_SAM"/>
    <property type="match status" value="1"/>
</dbReference>
<evidence type="ECO:0000313" key="5">
    <source>
        <dbReference type="EMBL" id="QKN23102.1"/>
    </source>
</evidence>
<dbReference type="InterPro" id="IPR010723">
    <property type="entry name" value="HemN_C"/>
</dbReference>
<evidence type="ECO:0000259" key="4">
    <source>
        <dbReference type="PROSITE" id="PS51918"/>
    </source>
</evidence>
<dbReference type="EMBL" id="CP046161">
    <property type="protein sequence ID" value="QKO30292.1"/>
    <property type="molecule type" value="Genomic_DNA"/>
</dbReference>
<keyword evidence="3" id="KW-0949">S-adenosyl-L-methionine</keyword>
<dbReference type="AlphaFoldDB" id="A0A859DQP0"/>
<evidence type="ECO:0000313" key="8">
    <source>
        <dbReference type="Proteomes" id="UP000509623"/>
    </source>
</evidence>
<dbReference type="CDD" id="cd01335">
    <property type="entry name" value="Radical_SAM"/>
    <property type="match status" value="1"/>
</dbReference>
<evidence type="ECO:0000256" key="2">
    <source>
        <dbReference type="ARBA" id="ARBA00017228"/>
    </source>
</evidence>
<dbReference type="SMART" id="SM00729">
    <property type="entry name" value="Elp3"/>
    <property type="match status" value="1"/>
</dbReference>
<dbReference type="InterPro" id="IPR034505">
    <property type="entry name" value="Coproporphyrinogen-III_oxidase"/>
</dbReference>
<feature type="domain" description="Radical SAM core" evidence="4">
    <location>
        <begin position="1"/>
        <end position="231"/>
    </location>
</feature>
<keyword evidence="3" id="KW-0143">Chaperone</keyword>
<reference evidence="6" key="2">
    <citation type="journal article" date="2021" name="Appl. Environ. Microbiol.">
        <title>Adaptability of a Caproate-Producing Bacterium Contributes to Its Dominance in an Anaerobic Fermentation System.</title>
        <authorList>
            <person name="Wang H."/>
            <person name="Gu Y."/>
            <person name="Zhou W."/>
            <person name="Zhao D."/>
            <person name="Qiao Z."/>
            <person name="Zheng J."/>
            <person name="Gao J."/>
            <person name="Chen X."/>
            <person name="Ren C."/>
            <person name="Xu Y."/>
        </authorList>
    </citation>
    <scope>NUCLEOTIDE SEQUENCE</scope>
    <source>
        <strain evidence="6">JNU-WLY1368</strain>
    </source>
</reference>
<keyword evidence="3" id="KW-0411">Iron-sulfur</keyword>
<comment type="subcellular location">
    <subcellularLocation>
        <location evidence="3">Cytoplasm</location>
    </subcellularLocation>
</comment>
<dbReference type="GO" id="GO:0051539">
    <property type="term" value="F:4 iron, 4 sulfur cluster binding"/>
    <property type="evidence" value="ECO:0007669"/>
    <property type="project" value="UniProtKB-UniRule"/>
</dbReference>
<comment type="similarity">
    <text evidence="1">Belongs to the anaerobic coproporphyrinogen-III oxidase family. HemW subfamily.</text>
</comment>
<evidence type="ECO:0000313" key="6">
    <source>
        <dbReference type="EMBL" id="QKO30292.1"/>
    </source>
</evidence>
<dbReference type="InterPro" id="IPR004559">
    <property type="entry name" value="HemW-like"/>
</dbReference>
<name>A0A859DQP0_9FIRM</name>
<dbReference type="SFLD" id="SFLDF00562">
    <property type="entry name" value="HemN-like__clustered_with_heat"/>
    <property type="match status" value="1"/>
</dbReference>
<gene>
    <name evidence="5" type="primary">hemW</name>
    <name evidence="5" type="ORF">GJQ69_00530</name>
    <name evidence="6" type="ORF">GKP14_04240</name>
</gene>